<comment type="caution">
    <text evidence="2">The sequence shown here is derived from an EMBL/GenBank/DDBJ whole genome shotgun (WGS) entry which is preliminary data.</text>
</comment>
<gene>
    <name evidence="2" type="ORF">GN958_ATG01341</name>
</gene>
<dbReference type="Proteomes" id="UP000704712">
    <property type="component" value="Unassembled WGS sequence"/>
</dbReference>
<dbReference type="AlphaFoldDB" id="A0A8S9VA07"/>
<evidence type="ECO:0000313" key="3">
    <source>
        <dbReference type="Proteomes" id="UP000704712"/>
    </source>
</evidence>
<dbReference type="EMBL" id="JAACNO010000166">
    <property type="protein sequence ID" value="KAF4149463.1"/>
    <property type="molecule type" value="Genomic_DNA"/>
</dbReference>
<accession>A0A8S9VA07</accession>
<protein>
    <submittedName>
        <fullName evidence="2">Uncharacterized protein</fullName>
    </submittedName>
</protein>
<evidence type="ECO:0000256" key="1">
    <source>
        <dbReference type="SAM" id="MobiDB-lite"/>
    </source>
</evidence>
<organism evidence="2 3">
    <name type="scientific">Phytophthora infestans</name>
    <name type="common">Potato late blight agent</name>
    <name type="synonym">Botrytis infestans</name>
    <dbReference type="NCBI Taxonomy" id="4787"/>
    <lineage>
        <taxon>Eukaryota</taxon>
        <taxon>Sar</taxon>
        <taxon>Stramenopiles</taxon>
        <taxon>Oomycota</taxon>
        <taxon>Peronosporomycetes</taxon>
        <taxon>Peronosporales</taxon>
        <taxon>Peronosporaceae</taxon>
        <taxon>Phytophthora</taxon>
    </lineage>
</organism>
<name>A0A8S9VA07_PHYIN</name>
<feature type="region of interest" description="Disordered" evidence="1">
    <location>
        <begin position="43"/>
        <end position="64"/>
    </location>
</feature>
<sequence>MEAITDEIEVATWIMEVGLLEPTMIKMMYPQCAQPCGLTHASAAGATARRSATRTGSKSSTASL</sequence>
<evidence type="ECO:0000313" key="2">
    <source>
        <dbReference type="EMBL" id="KAF4149463.1"/>
    </source>
</evidence>
<proteinExistence type="predicted"/>
<reference evidence="2" key="1">
    <citation type="submission" date="2020-03" db="EMBL/GenBank/DDBJ databases">
        <title>Hybrid Assembly of Korean Phytophthora infestans isolates.</title>
        <authorList>
            <person name="Prokchorchik M."/>
            <person name="Lee Y."/>
            <person name="Seo J."/>
            <person name="Cho J.-H."/>
            <person name="Park Y.-E."/>
            <person name="Jang D.-C."/>
            <person name="Im J.-S."/>
            <person name="Choi J.-G."/>
            <person name="Park H.-J."/>
            <person name="Lee G.-B."/>
            <person name="Lee Y.-G."/>
            <person name="Hong S.-Y."/>
            <person name="Cho K."/>
            <person name="Sohn K.H."/>
        </authorList>
    </citation>
    <scope>NUCLEOTIDE SEQUENCE</scope>
    <source>
        <strain evidence="2">KR_2_A2</strain>
    </source>
</reference>